<protein>
    <submittedName>
        <fullName evidence="2">SDR family oxidoreductase</fullName>
        <ecNumber evidence="2">1.1.1.290</ecNumber>
    </submittedName>
</protein>
<dbReference type="Pfam" id="PF13460">
    <property type="entry name" value="NAD_binding_10"/>
    <property type="match status" value="1"/>
</dbReference>
<organism evidence="2 3">
    <name type="scientific">Mucilaginibacter litoreus</name>
    <dbReference type="NCBI Taxonomy" id="1048221"/>
    <lineage>
        <taxon>Bacteria</taxon>
        <taxon>Pseudomonadati</taxon>
        <taxon>Bacteroidota</taxon>
        <taxon>Sphingobacteriia</taxon>
        <taxon>Sphingobacteriales</taxon>
        <taxon>Sphingobacteriaceae</taxon>
        <taxon>Mucilaginibacter</taxon>
    </lineage>
</organism>
<evidence type="ECO:0000313" key="3">
    <source>
        <dbReference type="Proteomes" id="UP001597010"/>
    </source>
</evidence>
<accession>A0ABW3APD1</accession>
<dbReference type="SUPFAM" id="SSF51735">
    <property type="entry name" value="NAD(P)-binding Rossmann-fold domains"/>
    <property type="match status" value="1"/>
</dbReference>
<sequence>MRISILGCGWFGLPLAKALITAGHSVNGSTTSENKLPLLAEAGITPFRIDLTAAENPLSAVFFNCDILVIAIPPKSRSAEGREYVAKLRKVIDAVIKHKVQKVILVSSTGIYADLNQVVNENNDPQPNTFAGEILLEAEELFKRQPAFKTTIVRFGGLVGPDRDPGRFFAGKDNIANGMAPVNLIHLDDCIGITQQIIEKDAFGYTINAVAPHHPTRADFYMQASAKSGLPLPSFVLELNEWKIVESVTTIPVLNYEYQVHNWYEWLNT</sequence>
<dbReference type="EMBL" id="JBHTHZ010000002">
    <property type="protein sequence ID" value="MFD0792888.1"/>
    <property type="molecule type" value="Genomic_DNA"/>
</dbReference>
<dbReference type="PANTHER" id="PTHR48079">
    <property type="entry name" value="PROTEIN YEEZ"/>
    <property type="match status" value="1"/>
</dbReference>
<keyword evidence="2" id="KW-0560">Oxidoreductase</keyword>
<dbReference type="PANTHER" id="PTHR48079:SF6">
    <property type="entry name" value="NAD(P)-BINDING DOMAIN-CONTAINING PROTEIN-RELATED"/>
    <property type="match status" value="1"/>
</dbReference>
<name>A0ABW3APD1_9SPHI</name>
<feature type="domain" description="NAD(P)-binding" evidence="1">
    <location>
        <begin position="9"/>
        <end position="168"/>
    </location>
</feature>
<dbReference type="Gene3D" id="3.40.50.720">
    <property type="entry name" value="NAD(P)-binding Rossmann-like Domain"/>
    <property type="match status" value="1"/>
</dbReference>
<dbReference type="EC" id="1.1.1.290" evidence="2"/>
<reference evidence="3" key="1">
    <citation type="journal article" date="2019" name="Int. J. Syst. Evol. Microbiol.">
        <title>The Global Catalogue of Microorganisms (GCM) 10K type strain sequencing project: providing services to taxonomists for standard genome sequencing and annotation.</title>
        <authorList>
            <consortium name="The Broad Institute Genomics Platform"/>
            <consortium name="The Broad Institute Genome Sequencing Center for Infectious Disease"/>
            <person name="Wu L."/>
            <person name="Ma J."/>
        </authorList>
    </citation>
    <scope>NUCLEOTIDE SEQUENCE [LARGE SCALE GENOMIC DNA]</scope>
    <source>
        <strain evidence="3">CCUG 61484</strain>
    </source>
</reference>
<dbReference type="InterPro" id="IPR036291">
    <property type="entry name" value="NAD(P)-bd_dom_sf"/>
</dbReference>
<evidence type="ECO:0000313" key="2">
    <source>
        <dbReference type="EMBL" id="MFD0792888.1"/>
    </source>
</evidence>
<dbReference type="CDD" id="cd05266">
    <property type="entry name" value="SDR_a4"/>
    <property type="match status" value="1"/>
</dbReference>
<dbReference type="InterPro" id="IPR051783">
    <property type="entry name" value="NAD(P)-dependent_oxidoreduct"/>
</dbReference>
<dbReference type="GO" id="GO:0033711">
    <property type="term" value="F:4-phosphoerythronate dehydrogenase activity"/>
    <property type="evidence" value="ECO:0007669"/>
    <property type="project" value="UniProtKB-EC"/>
</dbReference>
<proteinExistence type="predicted"/>
<comment type="caution">
    <text evidence="2">The sequence shown here is derived from an EMBL/GenBank/DDBJ whole genome shotgun (WGS) entry which is preliminary data.</text>
</comment>
<evidence type="ECO:0000259" key="1">
    <source>
        <dbReference type="Pfam" id="PF13460"/>
    </source>
</evidence>
<gene>
    <name evidence="2" type="ORF">ACFQZX_04625</name>
</gene>
<dbReference type="RefSeq" id="WP_377111850.1">
    <property type="nucleotide sequence ID" value="NZ_JBHTHZ010000002.1"/>
</dbReference>
<keyword evidence="3" id="KW-1185">Reference proteome</keyword>
<dbReference type="Proteomes" id="UP001597010">
    <property type="component" value="Unassembled WGS sequence"/>
</dbReference>
<dbReference type="InterPro" id="IPR016040">
    <property type="entry name" value="NAD(P)-bd_dom"/>
</dbReference>